<organism evidence="1 2">
    <name type="scientific">Candidatus Magasanikbacteria bacterium CG11_big_fil_rev_8_21_14_0_20_39_34</name>
    <dbReference type="NCBI Taxonomy" id="1974653"/>
    <lineage>
        <taxon>Bacteria</taxon>
        <taxon>Candidatus Magasanikiibacteriota</taxon>
    </lineage>
</organism>
<accession>A0A2H0N629</accession>
<proteinExistence type="predicted"/>
<reference evidence="1 2" key="1">
    <citation type="submission" date="2017-09" db="EMBL/GenBank/DDBJ databases">
        <title>Depth-based differentiation of microbial function through sediment-hosted aquifers and enrichment of novel symbionts in the deep terrestrial subsurface.</title>
        <authorList>
            <person name="Probst A.J."/>
            <person name="Ladd B."/>
            <person name="Jarett J.K."/>
            <person name="Geller-Mcgrath D.E."/>
            <person name="Sieber C.M."/>
            <person name="Emerson J.B."/>
            <person name="Anantharaman K."/>
            <person name="Thomas B.C."/>
            <person name="Malmstrom R."/>
            <person name="Stieglmeier M."/>
            <person name="Klingl A."/>
            <person name="Woyke T."/>
            <person name="Ryan C.M."/>
            <person name="Banfield J.F."/>
        </authorList>
    </citation>
    <scope>NUCLEOTIDE SEQUENCE [LARGE SCALE GENOMIC DNA]</scope>
    <source>
        <strain evidence="1">CG11_big_fil_rev_8_21_14_0_20_39_34</strain>
    </source>
</reference>
<evidence type="ECO:0000313" key="2">
    <source>
        <dbReference type="Proteomes" id="UP000229600"/>
    </source>
</evidence>
<comment type="caution">
    <text evidence="1">The sequence shown here is derived from an EMBL/GenBank/DDBJ whole genome shotgun (WGS) entry which is preliminary data.</text>
</comment>
<evidence type="ECO:0000313" key="1">
    <source>
        <dbReference type="EMBL" id="PIR04338.1"/>
    </source>
</evidence>
<dbReference type="AlphaFoldDB" id="A0A2H0N629"/>
<dbReference type="Proteomes" id="UP000229600">
    <property type="component" value="Unassembled WGS sequence"/>
</dbReference>
<sequence length="65" mass="7835">MDSCRSIVITTIHVIKQQYKPDTIFIKNMDLGLIQKSYIWKLFTLVMYQTTKIQMDIWMPFVVYD</sequence>
<gene>
    <name evidence="1" type="ORF">COV59_01225</name>
</gene>
<dbReference type="EMBL" id="PCWN01000004">
    <property type="protein sequence ID" value="PIR04338.1"/>
    <property type="molecule type" value="Genomic_DNA"/>
</dbReference>
<protein>
    <submittedName>
        <fullName evidence="1">Uncharacterized protein</fullName>
    </submittedName>
</protein>
<name>A0A2H0N629_9BACT</name>